<comment type="subcellular location">
    <subcellularLocation>
        <location evidence="1 5">Cytoplasm</location>
    </subcellularLocation>
</comment>
<evidence type="ECO:0000256" key="2">
    <source>
        <dbReference type="ARBA" id="ARBA00009695"/>
    </source>
</evidence>
<protein>
    <recommendedName>
        <fullName evidence="3 5">Regulatory protein RecX</fullName>
    </recommendedName>
</protein>
<keyword evidence="4 5" id="KW-0963">Cytoplasm</keyword>
<feature type="domain" description="RecX first three-helical" evidence="8">
    <location>
        <begin position="13"/>
        <end position="50"/>
    </location>
</feature>
<dbReference type="EMBL" id="FQZT01000014">
    <property type="protein sequence ID" value="SHJ73607.1"/>
    <property type="molecule type" value="Genomic_DNA"/>
</dbReference>
<dbReference type="Pfam" id="PF21982">
    <property type="entry name" value="RecX_HTH1"/>
    <property type="match status" value="1"/>
</dbReference>
<dbReference type="InterPro" id="IPR036388">
    <property type="entry name" value="WH-like_DNA-bd_sf"/>
</dbReference>
<evidence type="ECO:0000313" key="10">
    <source>
        <dbReference type="Proteomes" id="UP000184171"/>
    </source>
</evidence>
<name>A0A1M6LQY4_MALRU</name>
<reference evidence="9 10" key="1">
    <citation type="submission" date="2016-11" db="EMBL/GenBank/DDBJ databases">
        <authorList>
            <person name="Jaros S."/>
            <person name="Januszkiewicz K."/>
            <person name="Wedrychowicz H."/>
        </authorList>
    </citation>
    <scope>NUCLEOTIDE SEQUENCE [LARGE SCALE GENOMIC DNA]</scope>
    <source>
        <strain evidence="9 10">DSM 5091</strain>
    </source>
</reference>
<evidence type="ECO:0000259" key="8">
    <source>
        <dbReference type="Pfam" id="PF21982"/>
    </source>
</evidence>
<comment type="function">
    <text evidence="5">Modulates RecA activity.</text>
</comment>
<evidence type="ECO:0000256" key="1">
    <source>
        <dbReference type="ARBA" id="ARBA00004496"/>
    </source>
</evidence>
<gene>
    <name evidence="5" type="primary">recX</name>
    <name evidence="9" type="ORF">SAMN02745165_03052</name>
</gene>
<dbReference type="STRING" id="1122189.SAMN02745165_03052"/>
<dbReference type="PANTHER" id="PTHR33602">
    <property type="entry name" value="REGULATORY PROTEIN RECX FAMILY PROTEIN"/>
    <property type="match status" value="1"/>
</dbReference>
<dbReference type="InterPro" id="IPR053925">
    <property type="entry name" value="RecX_HTH_3rd"/>
</dbReference>
<evidence type="ECO:0000259" key="6">
    <source>
        <dbReference type="Pfam" id="PF02631"/>
    </source>
</evidence>
<evidence type="ECO:0000313" key="9">
    <source>
        <dbReference type="EMBL" id="SHJ73607.1"/>
    </source>
</evidence>
<feature type="domain" description="RecX second three-helical" evidence="6">
    <location>
        <begin position="57"/>
        <end position="98"/>
    </location>
</feature>
<dbReference type="InterPro" id="IPR053926">
    <property type="entry name" value="RecX_HTH_1st"/>
</dbReference>
<evidence type="ECO:0000256" key="5">
    <source>
        <dbReference type="HAMAP-Rule" id="MF_01114"/>
    </source>
</evidence>
<dbReference type="Pfam" id="PF21981">
    <property type="entry name" value="RecX_HTH3"/>
    <property type="match status" value="1"/>
</dbReference>
<organism evidence="9 10">
    <name type="scientific">Malonomonas rubra DSM 5091</name>
    <dbReference type="NCBI Taxonomy" id="1122189"/>
    <lineage>
        <taxon>Bacteria</taxon>
        <taxon>Pseudomonadati</taxon>
        <taxon>Thermodesulfobacteriota</taxon>
        <taxon>Desulfuromonadia</taxon>
        <taxon>Desulfuromonadales</taxon>
        <taxon>Geopsychrobacteraceae</taxon>
        <taxon>Malonomonas</taxon>
    </lineage>
</organism>
<dbReference type="Pfam" id="PF02631">
    <property type="entry name" value="RecX_HTH2"/>
    <property type="match status" value="1"/>
</dbReference>
<dbReference type="InterPro" id="IPR003783">
    <property type="entry name" value="Regulatory_RecX"/>
</dbReference>
<evidence type="ECO:0000256" key="3">
    <source>
        <dbReference type="ARBA" id="ARBA00018111"/>
    </source>
</evidence>
<dbReference type="GO" id="GO:0005737">
    <property type="term" value="C:cytoplasm"/>
    <property type="evidence" value="ECO:0007669"/>
    <property type="project" value="UniProtKB-SubCell"/>
</dbReference>
<dbReference type="HAMAP" id="MF_01114">
    <property type="entry name" value="RecX"/>
    <property type="match status" value="1"/>
</dbReference>
<dbReference type="Gene3D" id="1.10.10.10">
    <property type="entry name" value="Winged helix-like DNA-binding domain superfamily/Winged helix DNA-binding domain"/>
    <property type="match status" value="2"/>
</dbReference>
<evidence type="ECO:0000256" key="4">
    <source>
        <dbReference type="ARBA" id="ARBA00022490"/>
    </source>
</evidence>
<proteinExistence type="inferred from homology"/>
<evidence type="ECO:0000259" key="7">
    <source>
        <dbReference type="Pfam" id="PF21981"/>
    </source>
</evidence>
<dbReference type="Proteomes" id="UP000184171">
    <property type="component" value="Unassembled WGS sequence"/>
</dbReference>
<comment type="similarity">
    <text evidence="2 5">Belongs to the RecX family.</text>
</comment>
<dbReference type="AlphaFoldDB" id="A0A1M6LQY4"/>
<accession>A0A1M6LQY4</accession>
<dbReference type="PANTHER" id="PTHR33602:SF1">
    <property type="entry name" value="REGULATORY PROTEIN RECX FAMILY PROTEIN"/>
    <property type="match status" value="1"/>
</dbReference>
<dbReference type="OrthoDB" id="9813859at2"/>
<feature type="domain" description="RecX third three-helical" evidence="7">
    <location>
        <begin position="106"/>
        <end position="153"/>
    </location>
</feature>
<sequence>MATSNSKDSDIFATALRLLTGRDRSEAELTAKLKQLGFSASAIDGCLEKCREYNYLNDERYATERARALMRSGKGVGRKVLLDLRRRGIDDATAEQALEKIGQEFETDQLLRQQLERKFPGFDYQAANEKQRRRVVSYFQRRGFGLGEIFQVIKKVPK</sequence>
<dbReference type="GO" id="GO:0006282">
    <property type="term" value="P:regulation of DNA repair"/>
    <property type="evidence" value="ECO:0007669"/>
    <property type="project" value="UniProtKB-UniRule"/>
</dbReference>
<dbReference type="RefSeq" id="WP_072909601.1">
    <property type="nucleotide sequence ID" value="NZ_FQZT01000014.1"/>
</dbReference>
<keyword evidence="10" id="KW-1185">Reference proteome</keyword>
<dbReference type="InterPro" id="IPR053924">
    <property type="entry name" value="RecX_HTH_2nd"/>
</dbReference>